<dbReference type="EMBL" id="BAAATZ010000029">
    <property type="protein sequence ID" value="GAA2734857.1"/>
    <property type="molecule type" value="Genomic_DNA"/>
</dbReference>
<gene>
    <name evidence="1" type="ORF">GCM10010439_58210</name>
</gene>
<accession>A0ABN3UL21</accession>
<dbReference type="RefSeq" id="WP_344455016.1">
    <property type="nucleotide sequence ID" value="NZ_BAAATZ010000029.1"/>
</dbReference>
<protein>
    <submittedName>
        <fullName evidence="1">Uncharacterized protein</fullName>
    </submittedName>
</protein>
<keyword evidence="2" id="KW-1185">Reference proteome</keyword>
<sequence length="122" mass="13796">MRNLRWHGRAEVDDDPKRVIRDCVEYALSWPGVLDRPAEELLASWFAPDGRGMTVPDLFVAHRAREADDLPPDQRDAADPRTGEIWVLTRLRFRGEPEESAIVTGPELRHLLTQGLAARGMA</sequence>
<reference evidence="1 2" key="1">
    <citation type="journal article" date="2019" name="Int. J. Syst. Evol. Microbiol.">
        <title>The Global Catalogue of Microorganisms (GCM) 10K type strain sequencing project: providing services to taxonomists for standard genome sequencing and annotation.</title>
        <authorList>
            <consortium name="The Broad Institute Genomics Platform"/>
            <consortium name="The Broad Institute Genome Sequencing Center for Infectious Disease"/>
            <person name="Wu L."/>
            <person name="Ma J."/>
        </authorList>
    </citation>
    <scope>NUCLEOTIDE SEQUENCE [LARGE SCALE GENOMIC DNA]</scope>
    <source>
        <strain evidence="1 2">JCM 8201</strain>
    </source>
</reference>
<comment type="caution">
    <text evidence="1">The sequence shown here is derived from an EMBL/GenBank/DDBJ whole genome shotgun (WGS) entry which is preliminary data.</text>
</comment>
<proteinExistence type="predicted"/>
<evidence type="ECO:0000313" key="2">
    <source>
        <dbReference type="Proteomes" id="UP001501842"/>
    </source>
</evidence>
<evidence type="ECO:0000313" key="1">
    <source>
        <dbReference type="EMBL" id="GAA2734857.1"/>
    </source>
</evidence>
<organism evidence="1 2">
    <name type="scientific">Actinocorallia aurantiaca</name>
    <dbReference type="NCBI Taxonomy" id="46204"/>
    <lineage>
        <taxon>Bacteria</taxon>
        <taxon>Bacillati</taxon>
        <taxon>Actinomycetota</taxon>
        <taxon>Actinomycetes</taxon>
        <taxon>Streptosporangiales</taxon>
        <taxon>Thermomonosporaceae</taxon>
        <taxon>Actinocorallia</taxon>
    </lineage>
</organism>
<dbReference type="Proteomes" id="UP001501842">
    <property type="component" value="Unassembled WGS sequence"/>
</dbReference>
<name>A0ABN3UL21_9ACTN</name>